<evidence type="ECO:0000313" key="2">
    <source>
        <dbReference type="EMBL" id="EMZ41014.1"/>
    </source>
</evidence>
<dbReference type="Proteomes" id="UP000012527">
    <property type="component" value="Unassembled WGS sequence"/>
</dbReference>
<dbReference type="PATRIC" id="fig|1235804.3.peg.18"/>
<comment type="caution">
    <text evidence="2">The sequence shown here is derived from an EMBL/GenBank/DDBJ whole genome shotgun (WGS) entry which is preliminary data.</text>
</comment>
<reference evidence="2 3" key="1">
    <citation type="submission" date="2013-02" db="EMBL/GenBank/DDBJ databases">
        <title>The Genome Sequence of Helicobacter bilis WiWa.</title>
        <authorList>
            <consortium name="The Broad Institute Genome Sequencing Platform"/>
            <person name="Ward D."/>
            <person name="Overstreet A.-M.C."/>
            <person name="Ramer-Tait A.E."/>
            <person name="Phillips G.J."/>
            <person name="Wannemuehler M.J."/>
            <person name="Walker B."/>
            <person name="Young S.K."/>
            <person name="Zeng Q."/>
            <person name="Gargeya S."/>
            <person name="Fitzgerald M."/>
            <person name="Haas B."/>
            <person name="Abouelleil A."/>
            <person name="Alvarado L."/>
            <person name="Arachchi H.M."/>
            <person name="Berlin A.M."/>
            <person name="Chapman S.B."/>
            <person name="Dewar J."/>
            <person name="Goldberg J."/>
            <person name="Griggs A."/>
            <person name="Gujja S."/>
            <person name="Hansen M."/>
            <person name="Howarth C."/>
            <person name="Imamovic A."/>
            <person name="Larimer J."/>
            <person name="McCowan C."/>
            <person name="Murphy C."/>
            <person name="Neiman D."/>
            <person name="Pearson M."/>
            <person name="Priest M."/>
            <person name="Roberts A."/>
            <person name="Saif S."/>
            <person name="Shea T."/>
            <person name="Sisk P."/>
            <person name="Sykes S."/>
            <person name="Wortman J."/>
            <person name="Nusbaum C."/>
            <person name="Birren B."/>
        </authorList>
    </citation>
    <scope>NUCLEOTIDE SEQUENCE [LARGE SCALE GENOMIC DNA]</scope>
    <source>
        <strain evidence="2 3">WiWa</strain>
    </source>
</reference>
<dbReference type="GeneID" id="60655529"/>
<keyword evidence="1" id="KW-1133">Transmembrane helix</keyword>
<dbReference type="AlphaFoldDB" id="N2BVS9"/>
<keyword evidence="1" id="KW-0812">Transmembrane</keyword>
<evidence type="ECO:0000256" key="1">
    <source>
        <dbReference type="SAM" id="Phobius"/>
    </source>
</evidence>
<dbReference type="HOGENOM" id="CLU_079602_0_0_7"/>
<dbReference type="RefSeq" id="WP_004083820.1">
    <property type="nucleotide sequence ID" value="NZ_KB822505.1"/>
</dbReference>
<evidence type="ECO:0000313" key="3">
    <source>
        <dbReference type="Proteomes" id="UP000012527"/>
    </source>
</evidence>
<keyword evidence="1" id="KW-0472">Membrane</keyword>
<sequence length="302" mass="35904">MPHNQIPNNQNIMLDSNANLLLYETHIRLMYQYAIATLMFMLIVCLLTGCQMRQLIYPDSKEFARICHEAREKGFAGILYDEKLQPNSEQNFDYLYRLYGNVEMGRKDYMLGRDRERLSNIYKALTYMDQARKSIKKDYIFGEDRTESNIIHTITYADKERINKIKKDIRGLKGNKEYVVTLTDSYGYPMKRDRESSIRYLEQELFLLENYYGETIEQRIDKTSLITKKEYFIRNKKTQAIAFKGISYNLYADREMSISRRKDPAKVDYKPKPGYDSSIEYEQEPIYYCVEMSILKEPNEAK</sequence>
<accession>N2BVS9</accession>
<proteinExistence type="predicted"/>
<protein>
    <submittedName>
        <fullName evidence="2">Uncharacterized protein</fullName>
    </submittedName>
</protein>
<name>N2BVS9_9HELI</name>
<organism evidence="2 3">
    <name type="scientific">Helicobacter bilis WiWa</name>
    <dbReference type="NCBI Taxonomy" id="1235804"/>
    <lineage>
        <taxon>Bacteria</taxon>
        <taxon>Pseudomonadati</taxon>
        <taxon>Campylobacterota</taxon>
        <taxon>Epsilonproteobacteria</taxon>
        <taxon>Campylobacterales</taxon>
        <taxon>Helicobacteraceae</taxon>
        <taxon>Helicobacter</taxon>
    </lineage>
</organism>
<gene>
    <name evidence="2" type="ORF">C826_00019</name>
</gene>
<dbReference type="EMBL" id="AQFW01000004">
    <property type="protein sequence ID" value="EMZ41014.1"/>
    <property type="molecule type" value="Genomic_DNA"/>
</dbReference>
<feature type="transmembrane region" description="Helical" evidence="1">
    <location>
        <begin position="30"/>
        <end position="50"/>
    </location>
</feature>